<dbReference type="Pfam" id="PF18603">
    <property type="entry name" value="LAL_C2"/>
    <property type="match status" value="1"/>
</dbReference>
<evidence type="ECO:0000256" key="2">
    <source>
        <dbReference type="ARBA" id="ARBA00022741"/>
    </source>
</evidence>
<evidence type="ECO:0000256" key="4">
    <source>
        <dbReference type="PROSITE-ProRule" id="PRU00409"/>
    </source>
</evidence>
<name>A0A968KSF1_9SPIO</name>
<evidence type="ECO:0000313" key="7">
    <source>
        <dbReference type="Proteomes" id="UP000752013"/>
    </source>
</evidence>
<dbReference type="EMBL" id="JAATLK010000001">
    <property type="protein sequence ID" value="NIZ46485.1"/>
    <property type="molecule type" value="Genomic_DNA"/>
</dbReference>
<dbReference type="Gene3D" id="3.30.470.20">
    <property type="entry name" value="ATP-grasp fold, B domain"/>
    <property type="match status" value="1"/>
</dbReference>
<comment type="caution">
    <text evidence="6">The sequence shown here is derived from an EMBL/GenBank/DDBJ whole genome shotgun (WGS) entry which is preliminary data.</text>
</comment>
<dbReference type="GO" id="GO:0016874">
    <property type="term" value="F:ligase activity"/>
    <property type="evidence" value="ECO:0007669"/>
    <property type="project" value="UniProtKB-KW"/>
</dbReference>
<evidence type="ECO:0000313" key="6">
    <source>
        <dbReference type="EMBL" id="NIZ46485.1"/>
    </source>
</evidence>
<accession>A0A968KSF1</accession>
<dbReference type="InterPro" id="IPR011761">
    <property type="entry name" value="ATP-grasp"/>
</dbReference>
<keyword evidence="1" id="KW-0436">Ligase</keyword>
<feature type="domain" description="ATP-grasp" evidence="5">
    <location>
        <begin position="114"/>
        <end position="314"/>
    </location>
</feature>
<dbReference type="SUPFAM" id="SSF56059">
    <property type="entry name" value="Glutathione synthetase ATP-binding domain-like"/>
    <property type="match status" value="1"/>
</dbReference>
<gene>
    <name evidence="6" type="ORF">HCT46_00885</name>
</gene>
<dbReference type="Proteomes" id="UP000752013">
    <property type="component" value="Unassembled WGS sequence"/>
</dbReference>
<organism evidence="6 7">
    <name type="scientific">Entomospira nematocerorum</name>
    <dbReference type="NCBI Taxonomy" id="2719987"/>
    <lineage>
        <taxon>Bacteria</taxon>
        <taxon>Pseudomonadati</taxon>
        <taxon>Spirochaetota</taxon>
        <taxon>Spirochaetia</taxon>
        <taxon>Spirochaetales</taxon>
        <taxon>Spirochaetaceae</taxon>
        <taxon>Entomospira</taxon>
    </lineage>
</organism>
<proteinExistence type="predicted"/>
<keyword evidence="2 4" id="KW-0547">Nucleotide-binding</keyword>
<protein>
    <submittedName>
        <fullName evidence="6">ATP-grasp domain-containing protein</fullName>
    </submittedName>
</protein>
<dbReference type="PANTHER" id="PTHR43585:SF2">
    <property type="entry name" value="ATP-GRASP ENZYME FSQD"/>
    <property type="match status" value="1"/>
</dbReference>
<dbReference type="RefSeq" id="WP_167702946.1">
    <property type="nucleotide sequence ID" value="NZ_CP118168.1"/>
</dbReference>
<dbReference type="AlphaFoldDB" id="A0A968KSF1"/>
<dbReference type="GO" id="GO:0005524">
    <property type="term" value="F:ATP binding"/>
    <property type="evidence" value="ECO:0007669"/>
    <property type="project" value="UniProtKB-UniRule"/>
</dbReference>
<dbReference type="InterPro" id="IPR040570">
    <property type="entry name" value="LAL_C2"/>
</dbReference>
<dbReference type="SMART" id="SM01209">
    <property type="entry name" value="GARS_A"/>
    <property type="match status" value="1"/>
</dbReference>
<dbReference type="GO" id="GO:0046872">
    <property type="term" value="F:metal ion binding"/>
    <property type="evidence" value="ECO:0007669"/>
    <property type="project" value="InterPro"/>
</dbReference>
<dbReference type="InterPro" id="IPR013815">
    <property type="entry name" value="ATP_grasp_subdomain_1"/>
</dbReference>
<keyword evidence="7" id="KW-1185">Reference proteome</keyword>
<evidence type="ECO:0000259" key="5">
    <source>
        <dbReference type="PROSITE" id="PS50975"/>
    </source>
</evidence>
<dbReference type="PROSITE" id="PS50975">
    <property type="entry name" value="ATP_GRASP"/>
    <property type="match status" value="1"/>
</dbReference>
<reference evidence="6" key="1">
    <citation type="submission" date="2020-03" db="EMBL/GenBank/DDBJ databases">
        <title>Spirochaetal bacteria isolated from arthropods constitute a novel genus Entomospira genus novum within the order Spirochaetales.</title>
        <authorList>
            <person name="Grana-Miraglia L."/>
            <person name="Sikutova S."/>
            <person name="Fingerle V."/>
            <person name="Sing A."/>
            <person name="Castillo-Ramirez S."/>
            <person name="Margos G."/>
            <person name="Rudolf I."/>
        </authorList>
    </citation>
    <scope>NUCLEOTIDE SEQUENCE</scope>
    <source>
        <strain evidence="6">BR208</strain>
    </source>
</reference>
<dbReference type="InterPro" id="IPR052032">
    <property type="entry name" value="ATP-dep_AA_Ligase"/>
</dbReference>
<keyword evidence="3 4" id="KW-0067">ATP-binding</keyword>
<sequence>MNNSNAYVVLLGGSIMQLPALKAIERLGYASLIVDGNPNAPLMALADQRVVIDLKNLEELVHFLDDFITDHTLAGVFTAGTDFSYIVSSIADRYDLPAHSKQSAIAATDKLKMRSLLQQHGVNVPLFLEVTKEMTEHQLESALQQIQFSTPYDVVVKPVDSMGARGVIRAKKLKDILLAAESARIYSRSGKVIIEQYLDGPELSIDALIEGDNIYIHGIADRHIYYPPYFIEMGHTIPSQQSPEILAAAVTEFKKGIKALGLSHGAAKGDIKVTQDGIFIGEIAGRLSGGYMSGWTYPFATGIVLTELAVQLATGRSIQEDERNIQEKPGYCAERALVSIPGVVSEILFVDDARMIEGIKEIFLRVKAGDSVVFPKNNVEKAGNIIAVADSYRLASTIAESARKILFLRLEADNASTRDFLFGRKDMHLQSAFIAGKDFNGHMREEILQRYEHITGHNPSTYKGDRIMEFERAIERGGLQGAVWYYDTFGTLVS</sequence>
<dbReference type="Gene3D" id="3.30.1490.20">
    <property type="entry name" value="ATP-grasp fold, A domain"/>
    <property type="match status" value="1"/>
</dbReference>
<dbReference type="Gene3D" id="3.40.50.20">
    <property type="match status" value="1"/>
</dbReference>
<dbReference type="Pfam" id="PF13535">
    <property type="entry name" value="ATP-grasp_4"/>
    <property type="match status" value="1"/>
</dbReference>
<evidence type="ECO:0000256" key="3">
    <source>
        <dbReference type="ARBA" id="ARBA00022840"/>
    </source>
</evidence>
<dbReference type="PANTHER" id="PTHR43585">
    <property type="entry name" value="FUMIPYRROLE BIOSYNTHESIS PROTEIN C"/>
    <property type="match status" value="1"/>
</dbReference>
<evidence type="ECO:0000256" key="1">
    <source>
        <dbReference type="ARBA" id="ARBA00022598"/>
    </source>
</evidence>